<dbReference type="EC" id="2.6.1.52" evidence="4"/>
<dbReference type="GO" id="GO:0006564">
    <property type="term" value="P:L-serine biosynthetic process"/>
    <property type="evidence" value="ECO:0007669"/>
    <property type="project" value="UniProtKB-KW"/>
</dbReference>
<dbReference type="PIRSF" id="PIRSF000525">
    <property type="entry name" value="SerC"/>
    <property type="match status" value="1"/>
</dbReference>
<evidence type="ECO:0000256" key="8">
    <source>
        <dbReference type="ARBA" id="ARBA00022679"/>
    </source>
</evidence>
<evidence type="ECO:0000256" key="14">
    <source>
        <dbReference type="ARBA" id="ARBA00049007"/>
    </source>
</evidence>
<dbReference type="GO" id="GO:0019265">
    <property type="term" value="P:glycine biosynthetic process, by transamination of glyoxylate"/>
    <property type="evidence" value="ECO:0007669"/>
    <property type="project" value="TreeGrafter"/>
</dbReference>
<comment type="pathway">
    <text evidence="2">Amino-acid biosynthesis; L-serine biosynthesis; L-serine from 3-phospho-D-glycerate: step 2/3.</text>
</comment>
<dbReference type="AlphaFoldDB" id="A0A5C8JJF6"/>
<evidence type="ECO:0000259" key="15">
    <source>
        <dbReference type="Pfam" id="PF00266"/>
    </source>
</evidence>
<evidence type="ECO:0000256" key="9">
    <source>
        <dbReference type="ARBA" id="ARBA00022898"/>
    </source>
</evidence>
<keyword evidence="6 16" id="KW-0032">Aminotransferase</keyword>
<evidence type="ECO:0000313" key="17">
    <source>
        <dbReference type="Proteomes" id="UP000321926"/>
    </source>
</evidence>
<keyword evidence="11" id="KW-0718">Serine biosynthesis</keyword>
<dbReference type="InterPro" id="IPR015422">
    <property type="entry name" value="PyrdxlP-dep_Trfase_small"/>
</dbReference>
<evidence type="ECO:0000256" key="2">
    <source>
        <dbReference type="ARBA" id="ARBA00005099"/>
    </source>
</evidence>
<comment type="catalytic activity">
    <reaction evidence="14">
        <text>O-phospho-L-serine + 2-oxoglutarate = 3-phosphooxypyruvate + L-glutamate</text>
        <dbReference type="Rhea" id="RHEA:14329"/>
        <dbReference type="ChEBI" id="CHEBI:16810"/>
        <dbReference type="ChEBI" id="CHEBI:18110"/>
        <dbReference type="ChEBI" id="CHEBI:29985"/>
        <dbReference type="ChEBI" id="CHEBI:57524"/>
        <dbReference type="EC" id="2.6.1.52"/>
    </reaction>
</comment>
<protein>
    <recommendedName>
        <fullName evidence="4">phosphoserine transaminase</fullName>
        <ecNumber evidence="4">2.6.1.52</ecNumber>
    </recommendedName>
    <alternativeName>
        <fullName evidence="12">Phosphohydroxythreonine aminotransferase</fullName>
    </alternativeName>
</protein>
<comment type="catalytic activity">
    <reaction evidence="13">
        <text>4-(phosphooxy)-L-threonine + 2-oxoglutarate = (R)-3-hydroxy-2-oxo-4-phosphooxybutanoate + L-glutamate</text>
        <dbReference type="Rhea" id="RHEA:16573"/>
        <dbReference type="ChEBI" id="CHEBI:16810"/>
        <dbReference type="ChEBI" id="CHEBI:29985"/>
        <dbReference type="ChEBI" id="CHEBI:58452"/>
        <dbReference type="ChEBI" id="CHEBI:58538"/>
        <dbReference type="EC" id="2.6.1.52"/>
    </reaction>
</comment>
<accession>A0A5C8JJF6</accession>
<keyword evidence="17" id="KW-1185">Reference proteome</keyword>
<dbReference type="Proteomes" id="UP000321926">
    <property type="component" value="Unassembled WGS sequence"/>
</dbReference>
<name>A0A5C8JJF6_9BACT</name>
<dbReference type="PANTHER" id="PTHR21152">
    <property type="entry name" value="AMINOTRANSFERASE CLASS V"/>
    <property type="match status" value="1"/>
</dbReference>
<reference evidence="16 17" key="1">
    <citation type="submission" date="2019-08" db="EMBL/GenBank/DDBJ databases">
        <authorList>
            <person name="Shi S."/>
        </authorList>
    </citation>
    <scope>NUCLEOTIDE SEQUENCE [LARGE SCALE GENOMIC DNA]</scope>
    <source>
        <strain evidence="16 17">GY10130</strain>
    </source>
</reference>
<organism evidence="16 17">
    <name type="scientific">Pontibacter qinzhouensis</name>
    <dbReference type="NCBI Taxonomy" id="2603253"/>
    <lineage>
        <taxon>Bacteria</taxon>
        <taxon>Pseudomonadati</taxon>
        <taxon>Bacteroidota</taxon>
        <taxon>Cytophagia</taxon>
        <taxon>Cytophagales</taxon>
        <taxon>Hymenobacteraceae</taxon>
        <taxon>Pontibacter</taxon>
    </lineage>
</organism>
<comment type="similarity">
    <text evidence="3">Belongs to the class-V pyridoxal-phosphate-dependent aminotransferase family. SerC subfamily.</text>
</comment>
<evidence type="ECO:0000256" key="6">
    <source>
        <dbReference type="ARBA" id="ARBA00022576"/>
    </source>
</evidence>
<dbReference type="InterPro" id="IPR015421">
    <property type="entry name" value="PyrdxlP-dep_Trfase_major"/>
</dbReference>
<dbReference type="InterPro" id="IPR000192">
    <property type="entry name" value="Aminotrans_V_dom"/>
</dbReference>
<proteinExistence type="inferred from homology"/>
<dbReference type="Gene3D" id="3.90.1150.10">
    <property type="entry name" value="Aspartate Aminotransferase, domain 1"/>
    <property type="match status" value="1"/>
</dbReference>
<dbReference type="InterPro" id="IPR022278">
    <property type="entry name" value="Pser_aminoTfrase"/>
</dbReference>
<dbReference type="Pfam" id="PF00266">
    <property type="entry name" value="Aminotran_5"/>
    <property type="match status" value="1"/>
</dbReference>
<keyword evidence="5" id="KW-0963">Cytoplasm</keyword>
<feature type="domain" description="Aminotransferase class V" evidence="15">
    <location>
        <begin position="7"/>
        <end position="328"/>
    </location>
</feature>
<evidence type="ECO:0000256" key="12">
    <source>
        <dbReference type="ARBA" id="ARBA00031421"/>
    </source>
</evidence>
<dbReference type="PANTHER" id="PTHR21152:SF40">
    <property type="entry name" value="ALANINE--GLYOXYLATE AMINOTRANSFERASE"/>
    <property type="match status" value="1"/>
</dbReference>
<gene>
    <name evidence="16" type="ORF">FVR03_15190</name>
</gene>
<dbReference type="RefSeq" id="WP_147922609.1">
    <property type="nucleotide sequence ID" value="NZ_VRTY01000059.1"/>
</dbReference>
<sequence length="362" mass="39845">MTNKVFFTPGPSELYPTVPQHMAAAMANKIGSISHRSQQFKDIYAHAVTGLRQLLQLPDNFEILLLSSANEIWERAIQNTVEQESFHLVNGSFSKRFYEISKELGRKATKHEVAFGEGFEVDQIEVPATAELVALVQNETSSGASLPVAAINALREKVGPEPLFFVDAVSSMPHPAFDYSKIDSVYFSVQKCFGLPAGLGVWILNERCIAKAEALQAKGLSVGSYHSIPSLLPKAKIFQTPETPNVLNIYLLGHVVEEMNKKGVDTLRQETEAKAKLIYDYIAGSENFEVAVQKESHRSATTIIANTKLPASEVIKRLAPFDMAVGSGYGSYKESQIRIANFPAHSLSQVQALVYKLKELVS</sequence>
<dbReference type="Gene3D" id="3.40.640.10">
    <property type="entry name" value="Type I PLP-dependent aspartate aminotransferase-like (Major domain)"/>
    <property type="match status" value="1"/>
</dbReference>
<evidence type="ECO:0000256" key="7">
    <source>
        <dbReference type="ARBA" id="ARBA00022605"/>
    </source>
</evidence>
<dbReference type="GO" id="GO:0008615">
    <property type="term" value="P:pyridoxine biosynthetic process"/>
    <property type="evidence" value="ECO:0007669"/>
    <property type="project" value="UniProtKB-KW"/>
</dbReference>
<evidence type="ECO:0000256" key="5">
    <source>
        <dbReference type="ARBA" id="ARBA00022490"/>
    </source>
</evidence>
<dbReference type="SUPFAM" id="SSF53383">
    <property type="entry name" value="PLP-dependent transferases"/>
    <property type="match status" value="1"/>
</dbReference>
<dbReference type="UniPathway" id="UPA00135">
    <property type="reaction ID" value="UER00197"/>
</dbReference>
<evidence type="ECO:0000256" key="1">
    <source>
        <dbReference type="ARBA" id="ARBA00001933"/>
    </source>
</evidence>
<keyword evidence="10" id="KW-0664">Pyridoxine biosynthesis</keyword>
<evidence type="ECO:0000256" key="10">
    <source>
        <dbReference type="ARBA" id="ARBA00023096"/>
    </source>
</evidence>
<keyword evidence="8 16" id="KW-0808">Transferase</keyword>
<evidence type="ECO:0000256" key="4">
    <source>
        <dbReference type="ARBA" id="ARBA00013030"/>
    </source>
</evidence>
<keyword evidence="7" id="KW-0028">Amino-acid biosynthesis</keyword>
<evidence type="ECO:0000256" key="13">
    <source>
        <dbReference type="ARBA" id="ARBA00047630"/>
    </source>
</evidence>
<dbReference type="OrthoDB" id="975012at2"/>
<dbReference type="GO" id="GO:0008453">
    <property type="term" value="F:alanine-glyoxylate transaminase activity"/>
    <property type="evidence" value="ECO:0007669"/>
    <property type="project" value="TreeGrafter"/>
</dbReference>
<comment type="cofactor">
    <cofactor evidence="1">
        <name>pyridoxal 5'-phosphate</name>
        <dbReference type="ChEBI" id="CHEBI:597326"/>
    </cofactor>
</comment>
<dbReference type="GO" id="GO:0004648">
    <property type="term" value="F:O-phospho-L-serine:2-oxoglutarate aminotransferase activity"/>
    <property type="evidence" value="ECO:0007669"/>
    <property type="project" value="UniProtKB-EC"/>
</dbReference>
<dbReference type="GO" id="GO:0004760">
    <property type="term" value="F:L-serine-pyruvate transaminase activity"/>
    <property type="evidence" value="ECO:0007669"/>
    <property type="project" value="TreeGrafter"/>
</dbReference>
<comment type="caution">
    <text evidence="16">The sequence shown here is derived from an EMBL/GenBank/DDBJ whole genome shotgun (WGS) entry which is preliminary data.</text>
</comment>
<dbReference type="EMBL" id="VRTY01000059">
    <property type="protein sequence ID" value="TXK37582.1"/>
    <property type="molecule type" value="Genomic_DNA"/>
</dbReference>
<evidence type="ECO:0000256" key="11">
    <source>
        <dbReference type="ARBA" id="ARBA00023299"/>
    </source>
</evidence>
<evidence type="ECO:0000256" key="3">
    <source>
        <dbReference type="ARBA" id="ARBA00006904"/>
    </source>
</evidence>
<evidence type="ECO:0000313" key="16">
    <source>
        <dbReference type="EMBL" id="TXK37582.1"/>
    </source>
</evidence>
<dbReference type="InterPro" id="IPR015424">
    <property type="entry name" value="PyrdxlP-dep_Trfase"/>
</dbReference>
<keyword evidence="9" id="KW-0663">Pyridoxal phosphate</keyword>